<dbReference type="EMBL" id="JAPFFK010000018">
    <property type="protein sequence ID" value="KAJ6691895.1"/>
    <property type="molecule type" value="Genomic_DNA"/>
</dbReference>
<reference evidence="2" key="2">
    <citation type="journal article" date="2023" name="Int. J. Mol. Sci.">
        <title>De Novo Assembly and Annotation of 11 Diverse Shrub Willow (Salix) Genomes Reveals Novel Gene Organization in Sex-Linked Regions.</title>
        <authorList>
            <person name="Hyden B."/>
            <person name="Feng K."/>
            <person name="Yates T.B."/>
            <person name="Jawdy S."/>
            <person name="Cereghino C."/>
            <person name="Smart L.B."/>
            <person name="Muchero W."/>
        </authorList>
    </citation>
    <scope>NUCLEOTIDE SEQUENCE</scope>
    <source>
        <tissue evidence="2">Shoot tip</tissue>
    </source>
</reference>
<evidence type="ECO:0000313" key="3">
    <source>
        <dbReference type="Proteomes" id="UP001151532"/>
    </source>
</evidence>
<reference evidence="2" key="1">
    <citation type="submission" date="2022-11" db="EMBL/GenBank/DDBJ databases">
        <authorList>
            <person name="Hyden B.L."/>
            <person name="Feng K."/>
            <person name="Yates T."/>
            <person name="Jawdy S."/>
            <person name="Smart L.B."/>
            <person name="Muchero W."/>
        </authorList>
    </citation>
    <scope>NUCLEOTIDE SEQUENCE</scope>
    <source>
        <tissue evidence="2">Shoot tip</tissue>
    </source>
</reference>
<feature type="region of interest" description="Disordered" evidence="1">
    <location>
        <begin position="1"/>
        <end position="69"/>
    </location>
</feature>
<dbReference type="AlphaFoldDB" id="A0A9Q0SWQ1"/>
<proteinExistence type="predicted"/>
<keyword evidence="3" id="KW-1185">Reference proteome</keyword>
<organism evidence="2 3">
    <name type="scientific">Salix purpurea</name>
    <name type="common">Purple osier willow</name>
    <dbReference type="NCBI Taxonomy" id="77065"/>
    <lineage>
        <taxon>Eukaryota</taxon>
        <taxon>Viridiplantae</taxon>
        <taxon>Streptophyta</taxon>
        <taxon>Embryophyta</taxon>
        <taxon>Tracheophyta</taxon>
        <taxon>Spermatophyta</taxon>
        <taxon>Magnoliopsida</taxon>
        <taxon>eudicotyledons</taxon>
        <taxon>Gunneridae</taxon>
        <taxon>Pentapetalae</taxon>
        <taxon>rosids</taxon>
        <taxon>fabids</taxon>
        <taxon>Malpighiales</taxon>
        <taxon>Salicaceae</taxon>
        <taxon>Saliceae</taxon>
        <taxon>Salix</taxon>
    </lineage>
</organism>
<dbReference type="Proteomes" id="UP001151532">
    <property type="component" value="Chromosome 9"/>
</dbReference>
<feature type="compositionally biased region" description="Low complexity" evidence="1">
    <location>
        <begin position="43"/>
        <end position="54"/>
    </location>
</feature>
<accession>A0A9Q0SWQ1</accession>
<sequence>MEEKGPQRDRNIQLRVQESSNAGRLRLTDKSNLSWQTVHQSHHSSSSEVQQPSSGGHWRCHHRSSPPLS</sequence>
<feature type="compositionally biased region" description="Basic and acidic residues" evidence="1">
    <location>
        <begin position="1"/>
        <end position="12"/>
    </location>
</feature>
<comment type="caution">
    <text evidence="2">The sequence shown here is derived from an EMBL/GenBank/DDBJ whole genome shotgun (WGS) entry which is preliminary data.</text>
</comment>
<evidence type="ECO:0000256" key="1">
    <source>
        <dbReference type="SAM" id="MobiDB-lite"/>
    </source>
</evidence>
<protein>
    <submittedName>
        <fullName evidence="2">Uncharacterized protein</fullName>
    </submittedName>
</protein>
<gene>
    <name evidence="2" type="ORF">OIU79_013801</name>
</gene>
<feature type="compositionally biased region" description="Basic residues" evidence="1">
    <location>
        <begin position="58"/>
        <end position="69"/>
    </location>
</feature>
<evidence type="ECO:0000313" key="2">
    <source>
        <dbReference type="EMBL" id="KAJ6691895.1"/>
    </source>
</evidence>
<name>A0A9Q0SWQ1_SALPP</name>